<keyword evidence="3" id="KW-1185">Reference proteome</keyword>
<dbReference type="RefSeq" id="WP_047231157.1">
    <property type="nucleotide sequence ID" value="NZ_JNBQ01000001.1"/>
</dbReference>
<dbReference type="InterPro" id="IPR034660">
    <property type="entry name" value="DinB/YfiT-like"/>
</dbReference>
<dbReference type="AlphaFoldDB" id="A0A0H2KT52"/>
<name>A0A0H2KT52_9MICO</name>
<evidence type="ECO:0000259" key="1">
    <source>
        <dbReference type="Pfam" id="PF12867"/>
    </source>
</evidence>
<accession>A0A0H2KT52</accession>
<comment type="caution">
    <text evidence="2">The sequence shown here is derived from an EMBL/GenBank/DDBJ whole genome shotgun (WGS) entry which is preliminary data.</text>
</comment>
<reference evidence="2 3" key="1">
    <citation type="submission" date="2014-05" db="EMBL/GenBank/DDBJ databases">
        <title>Cellulosimicrobium funkei U11 genome.</title>
        <authorList>
            <person name="Hu C."/>
            <person name="Gong Y."/>
            <person name="Wan W."/>
            <person name="Jiang M."/>
        </authorList>
    </citation>
    <scope>NUCLEOTIDE SEQUENCE [LARGE SCALE GENOMIC DNA]</scope>
    <source>
        <strain evidence="2 3">U11</strain>
    </source>
</reference>
<gene>
    <name evidence="2" type="ORF">FB00_02495</name>
</gene>
<dbReference type="PATRIC" id="fig|264251.5.peg.516"/>
<dbReference type="STRING" id="264251.FB00_02495"/>
<dbReference type="SUPFAM" id="SSF109854">
    <property type="entry name" value="DinB/YfiT-like putative metalloenzymes"/>
    <property type="match status" value="1"/>
</dbReference>
<dbReference type="EMBL" id="JNBQ01000001">
    <property type="protein sequence ID" value="KLN36745.1"/>
    <property type="molecule type" value="Genomic_DNA"/>
</dbReference>
<evidence type="ECO:0000313" key="2">
    <source>
        <dbReference type="EMBL" id="KLN36745.1"/>
    </source>
</evidence>
<dbReference type="Proteomes" id="UP000035265">
    <property type="component" value="Unassembled WGS sequence"/>
</dbReference>
<dbReference type="Pfam" id="PF12867">
    <property type="entry name" value="DinB_2"/>
    <property type="match status" value="1"/>
</dbReference>
<dbReference type="InterPro" id="IPR024775">
    <property type="entry name" value="DinB-like"/>
</dbReference>
<proteinExistence type="predicted"/>
<sequence>MVHETADGEIAYGSPEFDWSILTVPTALAVVRGQLGFSWLEVAERLATLTQAELEWEPGPDSLRVVRRRTERTPRTLGVGDWVMEWPDGPDSSQPRTIGWLVAHLTEAFFERWEWTFGPHERRRDAVAFSGEVGAAVAGLRHEVDRWRAGVDALPDEGAFTVGLSQATEIDAQSPFVHLVAHMNRELIHHGAEIMVLQDLYRAANVTP</sequence>
<feature type="domain" description="DinB-like" evidence="1">
    <location>
        <begin position="36"/>
        <end position="194"/>
    </location>
</feature>
<evidence type="ECO:0000313" key="3">
    <source>
        <dbReference type="Proteomes" id="UP000035265"/>
    </source>
</evidence>
<protein>
    <recommendedName>
        <fullName evidence="1">DinB-like domain-containing protein</fullName>
    </recommendedName>
</protein>
<organism evidence="2 3">
    <name type="scientific">Cellulosimicrobium funkei</name>
    <dbReference type="NCBI Taxonomy" id="264251"/>
    <lineage>
        <taxon>Bacteria</taxon>
        <taxon>Bacillati</taxon>
        <taxon>Actinomycetota</taxon>
        <taxon>Actinomycetes</taxon>
        <taxon>Micrococcales</taxon>
        <taxon>Promicromonosporaceae</taxon>
        <taxon>Cellulosimicrobium</taxon>
    </lineage>
</organism>